<accession>A0A4R6TS51</accession>
<dbReference type="CDD" id="cd01081">
    <property type="entry name" value="Aldose_epim"/>
    <property type="match status" value="1"/>
</dbReference>
<gene>
    <name evidence="1" type="ORF">EV213_11861</name>
</gene>
<evidence type="ECO:0000313" key="1">
    <source>
        <dbReference type="EMBL" id="TDQ36430.1"/>
    </source>
</evidence>
<comment type="caution">
    <text evidence="1">The sequence shown here is derived from an EMBL/GenBank/DDBJ whole genome shotgun (WGS) entry which is preliminary data.</text>
</comment>
<dbReference type="InterPro" id="IPR014718">
    <property type="entry name" value="GH-type_carb-bd"/>
</dbReference>
<keyword evidence="2" id="KW-1185">Reference proteome</keyword>
<sequence>MHQTSTEQYFGVDAVRAKSDALTITVVPKWGSNLISIRHNATDYPILREPESLQQYEERPMLYGTPVLFPPNRLADGKLHFRDRTYDFDLTEPDRNNHIHGLVHNQPFRLVSHKADDHGAEIITEYRSAEDGYAMRQFPHDFRLRLIYRLQNAALTVTAEVENLGAEAFPWGLGYHTTFTHETGEDSFKLTVDKKWELDATRLLPTEKWEDFDAAKWQEGFSLKNVALDDAFYNGQAKERNQMVLDSKKAPVQITYGADENFLHWVIYTGTGDLGFVCPEPYTWITNAPNLKIGEGVTGVQVLQPSEKKAVSTTIQIADK</sequence>
<dbReference type="SUPFAM" id="SSF74650">
    <property type="entry name" value="Galactose mutarotase-like"/>
    <property type="match status" value="1"/>
</dbReference>
<dbReference type="GO" id="GO:0005975">
    <property type="term" value="P:carbohydrate metabolic process"/>
    <property type="evidence" value="ECO:0007669"/>
    <property type="project" value="InterPro"/>
</dbReference>
<organism evidence="1 2">
    <name type="scientific">Aureibacillus halotolerans</name>
    <dbReference type="NCBI Taxonomy" id="1508390"/>
    <lineage>
        <taxon>Bacteria</taxon>
        <taxon>Bacillati</taxon>
        <taxon>Bacillota</taxon>
        <taxon>Bacilli</taxon>
        <taxon>Bacillales</taxon>
        <taxon>Bacillaceae</taxon>
        <taxon>Aureibacillus</taxon>
    </lineage>
</organism>
<proteinExistence type="predicted"/>
<reference evidence="1 2" key="1">
    <citation type="submission" date="2019-03" db="EMBL/GenBank/DDBJ databases">
        <title>Genomic Encyclopedia of Type Strains, Phase IV (KMG-IV): sequencing the most valuable type-strain genomes for metagenomic binning, comparative biology and taxonomic classification.</title>
        <authorList>
            <person name="Goeker M."/>
        </authorList>
    </citation>
    <scope>NUCLEOTIDE SEQUENCE [LARGE SCALE GENOMIC DNA]</scope>
    <source>
        <strain evidence="1 2">DSM 28697</strain>
    </source>
</reference>
<name>A0A4R6TS51_9BACI</name>
<dbReference type="EMBL" id="SNYJ01000018">
    <property type="protein sequence ID" value="TDQ36430.1"/>
    <property type="molecule type" value="Genomic_DNA"/>
</dbReference>
<protein>
    <submittedName>
        <fullName evidence="1">Aldose 1-epimerase</fullName>
    </submittedName>
</protein>
<dbReference type="Proteomes" id="UP000295632">
    <property type="component" value="Unassembled WGS sequence"/>
</dbReference>
<dbReference type="InterPro" id="IPR011013">
    <property type="entry name" value="Gal_mutarotase_sf_dom"/>
</dbReference>
<dbReference type="GO" id="GO:0016853">
    <property type="term" value="F:isomerase activity"/>
    <property type="evidence" value="ECO:0007669"/>
    <property type="project" value="InterPro"/>
</dbReference>
<dbReference type="OrthoDB" id="9795355at2"/>
<evidence type="ECO:0000313" key="2">
    <source>
        <dbReference type="Proteomes" id="UP000295632"/>
    </source>
</evidence>
<dbReference type="Gene3D" id="2.70.98.10">
    <property type="match status" value="1"/>
</dbReference>
<dbReference type="Pfam" id="PF01263">
    <property type="entry name" value="Aldose_epim"/>
    <property type="match status" value="1"/>
</dbReference>
<dbReference type="GO" id="GO:0030246">
    <property type="term" value="F:carbohydrate binding"/>
    <property type="evidence" value="ECO:0007669"/>
    <property type="project" value="InterPro"/>
</dbReference>
<dbReference type="RefSeq" id="WP_133581717.1">
    <property type="nucleotide sequence ID" value="NZ_SNYJ01000018.1"/>
</dbReference>
<dbReference type="InterPro" id="IPR008183">
    <property type="entry name" value="Aldose_1/G6P_1-epimerase"/>
</dbReference>
<dbReference type="AlphaFoldDB" id="A0A4R6TS51"/>